<keyword evidence="2" id="KW-0732">Signal</keyword>
<name>A0AA88MM26_TACVA</name>
<accession>A0AA88MM26</accession>
<organism evidence="4 5">
    <name type="scientific">Tachysurus vachellii</name>
    <name type="common">Darkbarbel catfish</name>
    <name type="synonym">Pelteobagrus vachellii</name>
    <dbReference type="NCBI Taxonomy" id="175792"/>
    <lineage>
        <taxon>Eukaryota</taxon>
        <taxon>Metazoa</taxon>
        <taxon>Chordata</taxon>
        <taxon>Craniata</taxon>
        <taxon>Vertebrata</taxon>
        <taxon>Euteleostomi</taxon>
        <taxon>Actinopterygii</taxon>
        <taxon>Neopterygii</taxon>
        <taxon>Teleostei</taxon>
        <taxon>Ostariophysi</taxon>
        <taxon>Siluriformes</taxon>
        <taxon>Bagridae</taxon>
        <taxon>Tachysurus</taxon>
    </lineage>
</organism>
<dbReference type="Proteomes" id="UP001187315">
    <property type="component" value="Unassembled WGS sequence"/>
</dbReference>
<feature type="domain" description="Peptidase M12B propeptide" evidence="3">
    <location>
        <begin position="32"/>
        <end position="92"/>
    </location>
</feature>
<keyword evidence="5" id="KW-1185">Reference proteome</keyword>
<evidence type="ECO:0000313" key="4">
    <source>
        <dbReference type="EMBL" id="KAK2840658.1"/>
    </source>
</evidence>
<dbReference type="AlphaFoldDB" id="A0AA88MM26"/>
<feature type="chain" id="PRO_5041726983" description="Peptidase M12B propeptide domain-containing protein" evidence="2">
    <location>
        <begin position="29"/>
        <end position="99"/>
    </location>
</feature>
<gene>
    <name evidence="4" type="ORF">Q7C36_012237</name>
</gene>
<comment type="caution">
    <text evidence="4">The sequence shown here is derived from an EMBL/GenBank/DDBJ whole genome shotgun (WGS) entry which is preliminary data.</text>
</comment>
<evidence type="ECO:0000313" key="5">
    <source>
        <dbReference type="Proteomes" id="UP001187315"/>
    </source>
</evidence>
<dbReference type="InterPro" id="IPR002870">
    <property type="entry name" value="Peptidase_M12B_N"/>
</dbReference>
<feature type="signal peptide" evidence="2">
    <location>
        <begin position="1"/>
        <end position="28"/>
    </location>
</feature>
<evidence type="ECO:0000259" key="3">
    <source>
        <dbReference type="Pfam" id="PF01562"/>
    </source>
</evidence>
<reference evidence="4" key="1">
    <citation type="submission" date="2023-08" db="EMBL/GenBank/DDBJ databases">
        <title>Pelteobagrus vachellii genome.</title>
        <authorList>
            <person name="Liu H."/>
        </authorList>
    </citation>
    <scope>NUCLEOTIDE SEQUENCE</scope>
    <source>
        <strain evidence="4">PRFRI_2022a</strain>
        <tissue evidence="4">Muscle</tissue>
    </source>
</reference>
<dbReference type="Pfam" id="PF01562">
    <property type="entry name" value="Pep_M12B_propep"/>
    <property type="match status" value="1"/>
</dbReference>
<dbReference type="EMBL" id="JAVHJS010000012">
    <property type="protein sequence ID" value="KAK2840658.1"/>
    <property type="molecule type" value="Genomic_DNA"/>
</dbReference>
<protein>
    <recommendedName>
        <fullName evidence="3">Peptidase M12B propeptide domain-containing protein</fullName>
    </recommendedName>
</protein>
<evidence type="ECO:0000256" key="2">
    <source>
        <dbReference type="SAM" id="SignalP"/>
    </source>
</evidence>
<evidence type="ECO:0000256" key="1">
    <source>
        <dbReference type="ARBA" id="ARBA00023157"/>
    </source>
</evidence>
<keyword evidence="1" id="KW-1015">Disulfide bond</keyword>
<proteinExistence type="predicted"/>
<sequence length="99" mass="10986">MAGVLSPPHLQLLCVLFVCVLDTTGGLASQTAQFSSYEVSVPKRIGRHRREQDGSVSNKVSYVIPAQGKEHVVILERNEFLLPDDFTVYSYAPTPRTDH</sequence>